<proteinExistence type="predicted"/>
<feature type="non-terminal residue" evidence="2">
    <location>
        <position position="1"/>
    </location>
</feature>
<evidence type="ECO:0000313" key="2">
    <source>
        <dbReference type="EMBL" id="KAF8711817.1"/>
    </source>
</evidence>
<reference evidence="2" key="1">
    <citation type="submission" date="2020-09" db="EMBL/GenBank/DDBJ databases">
        <title>Comparative genome analyses of four rice-infecting Rhizoctonia solani isolates reveal extensive enrichment of homogalacturonan modification genes.</title>
        <authorList>
            <person name="Lee D.-Y."/>
            <person name="Jeon J."/>
            <person name="Kim K.-T."/>
            <person name="Cheong K."/>
            <person name="Song H."/>
            <person name="Choi G."/>
            <person name="Ko J."/>
            <person name="Opiyo S.O."/>
            <person name="Zuo S."/>
            <person name="Madhav S."/>
            <person name="Lee Y.-H."/>
            <person name="Wang G.-L."/>
        </authorList>
    </citation>
    <scope>NUCLEOTIDE SEQUENCE</scope>
    <source>
        <strain evidence="2">AG1-IA WGL</strain>
    </source>
</reference>
<feature type="compositionally biased region" description="Basic and acidic residues" evidence="1">
    <location>
        <begin position="20"/>
        <end position="31"/>
    </location>
</feature>
<comment type="caution">
    <text evidence="2">The sequence shown here is derived from an EMBL/GenBank/DDBJ whole genome shotgun (WGS) entry which is preliminary data.</text>
</comment>
<sequence length="94" mass="10261">MQGVRDSQARWLAAAENTDTEARFDGPEGDWHNTSGLRAELSMPVYDDSVESWAPEINPCGVTSPFGSGRWLIVEPFEISPVLASFTSDPTLCS</sequence>
<feature type="region of interest" description="Disordered" evidence="1">
    <location>
        <begin position="15"/>
        <end position="34"/>
    </location>
</feature>
<evidence type="ECO:0000313" key="3">
    <source>
        <dbReference type="Proteomes" id="UP000602905"/>
    </source>
</evidence>
<accession>A0A8H7HZZ5</accession>
<evidence type="ECO:0000256" key="1">
    <source>
        <dbReference type="SAM" id="MobiDB-lite"/>
    </source>
</evidence>
<dbReference type="AlphaFoldDB" id="A0A8H7HZZ5"/>
<dbReference type="Proteomes" id="UP000602905">
    <property type="component" value="Unassembled WGS sequence"/>
</dbReference>
<protein>
    <submittedName>
        <fullName evidence="2">Uncharacterized protein</fullName>
    </submittedName>
</protein>
<organism evidence="2 3">
    <name type="scientific">Rhizoctonia solani</name>
    <dbReference type="NCBI Taxonomy" id="456999"/>
    <lineage>
        <taxon>Eukaryota</taxon>
        <taxon>Fungi</taxon>
        <taxon>Dikarya</taxon>
        <taxon>Basidiomycota</taxon>
        <taxon>Agaricomycotina</taxon>
        <taxon>Agaricomycetes</taxon>
        <taxon>Cantharellales</taxon>
        <taxon>Ceratobasidiaceae</taxon>
        <taxon>Rhizoctonia</taxon>
    </lineage>
</organism>
<name>A0A8H7HZZ5_9AGAM</name>
<dbReference type="EMBL" id="JACYCD010000045">
    <property type="protein sequence ID" value="KAF8711817.1"/>
    <property type="molecule type" value="Genomic_DNA"/>
</dbReference>
<gene>
    <name evidence="2" type="ORF">RHS03_01360</name>
</gene>